<dbReference type="AlphaFoldDB" id="A0A9W4NC27"/>
<protein>
    <recommendedName>
        <fullName evidence="3">NAD-dependent epimerase/dehydratase domain-containing protein</fullName>
    </recommendedName>
</protein>
<name>A0A9W4NC27_9EURO</name>
<dbReference type="EMBL" id="CAJVPA010000110">
    <property type="protein sequence ID" value="CAG8328955.1"/>
    <property type="molecule type" value="Genomic_DNA"/>
</dbReference>
<evidence type="ECO:0008006" key="3">
    <source>
        <dbReference type="Google" id="ProtNLM"/>
    </source>
</evidence>
<dbReference type="Gene3D" id="3.40.50.720">
    <property type="entry name" value="NAD(P)-binding Rossmann-like Domain"/>
    <property type="match status" value="1"/>
</dbReference>
<sequence length="203" mass="22520">MGHNILITGGSGYLGGTLLAEWKNANISGYDKLFAMIRSDEQAEAVKTLYSAEPVKCSLQPDDIKHLLLENQINIVFYLIDAYKAESQVPFIQALSEVKNQTGQEVHFIYTTGTKHFSYMAGLDANTPLPDTEPSIYDIQKDQTRKSQQNPQGSNEALEACLNTNTRAIEAGEKYGVKVYIFSPCIVCKSSKYSLLLDIPTDQ</sequence>
<accession>A0A9W4NC27</accession>
<evidence type="ECO:0000313" key="1">
    <source>
        <dbReference type="EMBL" id="CAG8328955.1"/>
    </source>
</evidence>
<reference evidence="1" key="1">
    <citation type="submission" date="2021-07" db="EMBL/GenBank/DDBJ databases">
        <authorList>
            <person name="Branca A.L. A."/>
        </authorList>
    </citation>
    <scope>NUCLEOTIDE SEQUENCE</scope>
</reference>
<organism evidence="1 2">
    <name type="scientific">Penicillium salamii</name>
    <dbReference type="NCBI Taxonomy" id="1612424"/>
    <lineage>
        <taxon>Eukaryota</taxon>
        <taxon>Fungi</taxon>
        <taxon>Dikarya</taxon>
        <taxon>Ascomycota</taxon>
        <taxon>Pezizomycotina</taxon>
        <taxon>Eurotiomycetes</taxon>
        <taxon>Eurotiomycetidae</taxon>
        <taxon>Eurotiales</taxon>
        <taxon>Aspergillaceae</taxon>
        <taxon>Penicillium</taxon>
    </lineage>
</organism>
<dbReference type="Proteomes" id="UP001152646">
    <property type="component" value="Unassembled WGS sequence"/>
</dbReference>
<proteinExistence type="predicted"/>
<dbReference type="OrthoDB" id="10262413at2759"/>
<gene>
    <name evidence="1" type="ORF">PSALAMII_LOCUS2583</name>
</gene>
<dbReference type="SUPFAM" id="SSF51735">
    <property type="entry name" value="NAD(P)-binding Rossmann-fold domains"/>
    <property type="match status" value="1"/>
</dbReference>
<evidence type="ECO:0000313" key="2">
    <source>
        <dbReference type="Proteomes" id="UP001152646"/>
    </source>
</evidence>
<dbReference type="InterPro" id="IPR036291">
    <property type="entry name" value="NAD(P)-bd_dom_sf"/>
</dbReference>
<comment type="caution">
    <text evidence="1">The sequence shown here is derived from an EMBL/GenBank/DDBJ whole genome shotgun (WGS) entry which is preliminary data.</text>
</comment>